<sequence>MVWLLLAGDILMLILFALMGQSEHKTYTTFQGTLETAAPFVIAWLIVGLVLGLYKLQHYRSFASMFKRTLIVWILAIPFGMMLRNLYLNSALKIPFLIVALVSTLILLSIWRIIFVWIYNRRNA</sequence>
<dbReference type="EMBL" id="BDUF01000003">
    <property type="protein sequence ID" value="GAX88506.1"/>
    <property type="molecule type" value="Genomic_DNA"/>
</dbReference>
<organism evidence="2 3">
    <name type="scientific">Effusibacillus lacus</name>
    <dbReference type="NCBI Taxonomy" id="1348429"/>
    <lineage>
        <taxon>Bacteria</taxon>
        <taxon>Bacillati</taxon>
        <taxon>Bacillota</taxon>
        <taxon>Bacilli</taxon>
        <taxon>Bacillales</taxon>
        <taxon>Alicyclobacillaceae</taxon>
        <taxon>Effusibacillus</taxon>
    </lineage>
</organism>
<keyword evidence="3" id="KW-1185">Reference proteome</keyword>
<feature type="transmembrane region" description="Helical" evidence="1">
    <location>
        <begin position="36"/>
        <end position="56"/>
    </location>
</feature>
<evidence type="ECO:0000313" key="2">
    <source>
        <dbReference type="EMBL" id="GAX88506.1"/>
    </source>
</evidence>
<evidence type="ECO:0000256" key="1">
    <source>
        <dbReference type="SAM" id="Phobius"/>
    </source>
</evidence>
<dbReference type="PANTHER" id="PTHR35283">
    <property type="entry name" value="T12C22.21 PROTEIN"/>
    <property type="match status" value="1"/>
</dbReference>
<protein>
    <recommendedName>
        <fullName evidence="4">DUF3054 domain-containing protein</fullName>
    </recommendedName>
</protein>
<gene>
    <name evidence="2" type="ORF">EFBL_0115</name>
</gene>
<name>A0A292YHP4_9BACL</name>
<keyword evidence="1" id="KW-0472">Membrane</keyword>
<proteinExistence type="predicted"/>
<dbReference type="Proteomes" id="UP000217785">
    <property type="component" value="Unassembled WGS sequence"/>
</dbReference>
<dbReference type="AlphaFoldDB" id="A0A292YHP4"/>
<dbReference type="InterPro" id="IPR021414">
    <property type="entry name" value="DUF3054"/>
</dbReference>
<dbReference type="Pfam" id="PF11255">
    <property type="entry name" value="DUF3054"/>
    <property type="match status" value="1"/>
</dbReference>
<evidence type="ECO:0000313" key="3">
    <source>
        <dbReference type="Proteomes" id="UP000217785"/>
    </source>
</evidence>
<evidence type="ECO:0008006" key="4">
    <source>
        <dbReference type="Google" id="ProtNLM"/>
    </source>
</evidence>
<dbReference type="RefSeq" id="WP_165912567.1">
    <property type="nucleotide sequence ID" value="NZ_BDUF01000003.1"/>
</dbReference>
<keyword evidence="1" id="KW-0812">Transmembrane</keyword>
<feature type="transmembrane region" description="Helical" evidence="1">
    <location>
        <begin position="94"/>
        <end position="119"/>
    </location>
</feature>
<feature type="transmembrane region" description="Helical" evidence="1">
    <location>
        <begin position="68"/>
        <end position="88"/>
    </location>
</feature>
<accession>A0A292YHP4</accession>
<dbReference type="PANTHER" id="PTHR35283:SF3">
    <property type="entry name" value="T12C22.21 PROTEIN"/>
    <property type="match status" value="1"/>
</dbReference>
<comment type="caution">
    <text evidence="2">The sequence shown here is derived from an EMBL/GenBank/DDBJ whole genome shotgun (WGS) entry which is preliminary data.</text>
</comment>
<keyword evidence="1" id="KW-1133">Transmembrane helix</keyword>
<reference evidence="3" key="1">
    <citation type="submission" date="2017-07" db="EMBL/GenBank/DDBJ databases">
        <title>Draft genome sequence of Effusibacillus lacus strain skLN1.</title>
        <authorList>
            <person name="Watanabe M."/>
            <person name="Kojima H."/>
            <person name="Fukui M."/>
        </authorList>
    </citation>
    <scope>NUCLEOTIDE SEQUENCE [LARGE SCALE GENOMIC DNA]</scope>
    <source>
        <strain evidence="3">skLN1</strain>
    </source>
</reference>